<keyword evidence="1" id="KW-0812">Transmembrane</keyword>
<dbReference type="EMBL" id="JAJHJB010000005">
    <property type="protein sequence ID" value="MCC5464777.1"/>
    <property type="molecule type" value="Genomic_DNA"/>
</dbReference>
<reference evidence="2" key="1">
    <citation type="submission" date="2021-11" db="EMBL/GenBank/DDBJ databases">
        <title>Description of a new species Pelosinus isolated from the bottom sediments of Lake Baikal.</title>
        <authorList>
            <person name="Zakharyuk A."/>
        </authorList>
    </citation>
    <scope>NUCLEOTIDE SEQUENCE</scope>
    <source>
        <strain evidence="2">Bkl1</strain>
    </source>
</reference>
<keyword evidence="1" id="KW-0472">Membrane</keyword>
<dbReference type="RefSeq" id="WP_229534195.1">
    <property type="nucleotide sequence ID" value="NZ_JAJHJB010000005.1"/>
</dbReference>
<evidence type="ECO:0000256" key="1">
    <source>
        <dbReference type="SAM" id="Phobius"/>
    </source>
</evidence>
<evidence type="ECO:0000313" key="2">
    <source>
        <dbReference type="EMBL" id="MCC5464777.1"/>
    </source>
</evidence>
<proteinExistence type="predicted"/>
<sequence length="62" mass="7339">MNLGRQHKNCIDDTVLEFPRSLFWIIHVIGPVIIFVLGMRFAIQRAPVSMVAYRLLRRLMER</sequence>
<gene>
    <name evidence="2" type="ORF">LMF89_05260</name>
</gene>
<organism evidence="2 3">
    <name type="scientific">Pelosinus baikalensis</name>
    <dbReference type="NCBI Taxonomy" id="2892015"/>
    <lineage>
        <taxon>Bacteria</taxon>
        <taxon>Bacillati</taxon>
        <taxon>Bacillota</taxon>
        <taxon>Negativicutes</taxon>
        <taxon>Selenomonadales</taxon>
        <taxon>Sporomusaceae</taxon>
        <taxon>Pelosinus</taxon>
    </lineage>
</organism>
<feature type="transmembrane region" description="Helical" evidence="1">
    <location>
        <begin position="22"/>
        <end position="43"/>
    </location>
</feature>
<accession>A0ABS8HRR4</accession>
<name>A0ABS8HRR4_9FIRM</name>
<protein>
    <submittedName>
        <fullName evidence="2">Uncharacterized protein</fullName>
    </submittedName>
</protein>
<evidence type="ECO:0000313" key="3">
    <source>
        <dbReference type="Proteomes" id="UP001165492"/>
    </source>
</evidence>
<keyword evidence="3" id="KW-1185">Reference proteome</keyword>
<dbReference type="Proteomes" id="UP001165492">
    <property type="component" value="Unassembled WGS sequence"/>
</dbReference>
<keyword evidence="1" id="KW-1133">Transmembrane helix</keyword>
<comment type="caution">
    <text evidence="2">The sequence shown here is derived from an EMBL/GenBank/DDBJ whole genome shotgun (WGS) entry which is preliminary data.</text>
</comment>